<proteinExistence type="predicted"/>
<name>A0A445DU54_ARAHY</name>
<dbReference type="EMBL" id="SDMP01000003">
    <property type="protein sequence ID" value="RYR66724.1"/>
    <property type="molecule type" value="Genomic_DNA"/>
</dbReference>
<dbReference type="Proteomes" id="UP000289738">
    <property type="component" value="Chromosome A03"/>
</dbReference>
<dbReference type="AlphaFoldDB" id="A0A445DU54"/>
<protein>
    <submittedName>
        <fullName evidence="2">Uncharacterized protein</fullName>
    </submittedName>
</protein>
<keyword evidence="3" id="KW-1185">Reference proteome</keyword>
<evidence type="ECO:0000313" key="2">
    <source>
        <dbReference type="EMBL" id="RYR66724.1"/>
    </source>
</evidence>
<gene>
    <name evidence="2" type="ORF">Ahy_A03g012785</name>
</gene>
<accession>A0A445DU54</accession>
<evidence type="ECO:0000256" key="1">
    <source>
        <dbReference type="SAM" id="MobiDB-lite"/>
    </source>
</evidence>
<sequence>MMQDVCQERNHLTIWLCPNLKKELDDHFSTDEGFKHCHLMNRANRATPRSSKYTGGSTTFMKTKSRLSKSLDHEAILVETFKYTQTLKANKERFDDERSAAHYNYMQRLDAATQQSQSPSGDETASESYKNRVFGLGSFFANGLRTSALVALSTSTSATSLADPKKVVDLREEVQKLTQELHQQAHSELMEKLEWLERLPEQIEVYNKQMCARGSGAAGTNGNTADEAPTLAPNLLP</sequence>
<feature type="region of interest" description="Disordered" evidence="1">
    <location>
        <begin position="216"/>
        <end position="237"/>
    </location>
</feature>
<comment type="caution">
    <text evidence="2">The sequence shown here is derived from an EMBL/GenBank/DDBJ whole genome shotgun (WGS) entry which is preliminary data.</text>
</comment>
<organism evidence="2 3">
    <name type="scientific">Arachis hypogaea</name>
    <name type="common">Peanut</name>
    <dbReference type="NCBI Taxonomy" id="3818"/>
    <lineage>
        <taxon>Eukaryota</taxon>
        <taxon>Viridiplantae</taxon>
        <taxon>Streptophyta</taxon>
        <taxon>Embryophyta</taxon>
        <taxon>Tracheophyta</taxon>
        <taxon>Spermatophyta</taxon>
        <taxon>Magnoliopsida</taxon>
        <taxon>eudicotyledons</taxon>
        <taxon>Gunneridae</taxon>
        <taxon>Pentapetalae</taxon>
        <taxon>rosids</taxon>
        <taxon>fabids</taxon>
        <taxon>Fabales</taxon>
        <taxon>Fabaceae</taxon>
        <taxon>Papilionoideae</taxon>
        <taxon>50 kb inversion clade</taxon>
        <taxon>dalbergioids sensu lato</taxon>
        <taxon>Dalbergieae</taxon>
        <taxon>Pterocarpus clade</taxon>
        <taxon>Arachis</taxon>
    </lineage>
</organism>
<reference evidence="2 3" key="1">
    <citation type="submission" date="2019-01" db="EMBL/GenBank/DDBJ databases">
        <title>Sequencing of cultivated peanut Arachis hypogaea provides insights into genome evolution and oil improvement.</title>
        <authorList>
            <person name="Chen X."/>
        </authorList>
    </citation>
    <scope>NUCLEOTIDE SEQUENCE [LARGE SCALE GENOMIC DNA]</scope>
    <source>
        <strain evidence="3">cv. Fuhuasheng</strain>
        <tissue evidence="2">Leaves</tissue>
    </source>
</reference>
<evidence type="ECO:0000313" key="3">
    <source>
        <dbReference type="Proteomes" id="UP000289738"/>
    </source>
</evidence>